<proteinExistence type="predicted"/>
<evidence type="ECO:0000256" key="1">
    <source>
        <dbReference type="SAM" id="Coils"/>
    </source>
</evidence>
<feature type="coiled-coil region" evidence="1">
    <location>
        <begin position="60"/>
        <end position="143"/>
    </location>
</feature>
<feature type="domain" description="PUB" evidence="2">
    <location>
        <begin position="188"/>
        <end position="258"/>
    </location>
</feature>
<dbReference type="Pfam" id="PF22562">
    <property type="entry name" value="UBA_7"/>
    <property type="match status" value="1"/>
</dbReference>
<dbReference type="SUPFAM" id="SSF143503">
    <property type="entry name" value="PUG domain-like"/>
    <property type="match status" value="1"/>
</dbReference>
<feature type="domain" description="UBA" evidence="3">
    <location>
        <begin position="1"/>
        <end position="40"/>
    </location>
</feature>
<accession>A0A6P6S1G9</accession>
<dbReference type="InterPro" id="IPR036339">
    <property type="entry name" value="PUB-like_dom_sf"/>
</dbReference>
<dbReference type="GeneID" id="34622294"/>
<keyword evidence="4" id="KW-1185">Reference proteome</keyword>
<evidence type="ECO:0000313" key="4">
    <source>
        <dbReference type="Proteomes" id="UP000515125"/>
    </source>
</evidence>
<dbReference type="SUPFAM" id="SSF46934">
    <property type="entry name" value="UBA-like"/>
    <property type="match status" value="1"/>
</dbReference>
<dbReference type="PANTHER" id="PTHR46713">
    <property type="entry name" value="F13M7.16 PROTEIN"/>
    <property type="match status" value="1"/>
</dbReference>
<dbReference type="InterPro" id="IPR015940">
    <property type="entry name" value="UBA"/>
</dbReference>
<dbReference type="Proteomes" id="UP000515125">
    <property type="component" value="Unplaced"/>
</dbReference>
<dbReference type="Pfam" id="PF09409">
    <property type="entry name" value="PUB"/>
    <property type="match status" value="1"/>
</dbReference>
<dbReference type="Gene3D" id="1.20.58.2190">
    <property type="match status" value="1"/>
</dbReference>
<sequence>MGFSEARAGRALLATKDGSATLEAALAWLEEHEDDSGIDEPLTVEELAARKSAEKTPLTEEEAQRRAYELQKKLREERVKREKQEAIEKERLRMQQSKALLEQQARLEEETRKRAILQLQKEKEEAKKERERQRELLRQDYRDRFGCEMPEDTSPADAEDRIAKMSAKEKVAFYSNALLKNYRKEDPQKLLVCLTTLRVYAINAKDNPTEPKYHRIRQGLCSPQKENAAFKSRVLPCEGVLQLLDACGFKDQGDALVIEGQPDGFVLAQAVKFFDLLIGQLRS</sequence>
<dbReference type="AlphaFoldDB" id="A0A6P6S1G9"/>
<reference evidence="5" key="1">
    <citation type="submission" date="2025-08" db="UniProtKB">
        <authorList>
            <consortium name="RefSeq"/>
        </authorList>
    </citation>
    <scope>IDENTIFICATION</scope>
</reference>
<keyword evidence="1" id="KW-0175">Coiled coil</keyword>
<evidence type="ECO:0000313" key="5">
    <source>
        <dbReference type="RefSeq" id="XP_026193165.1"/>
    </source>
</evidence>
<gene>
    <name evidence="5" type="primary">LOC34622294</name>
</gene>
<evidence type="ECO:0000259" key="2">
    <source>
        <dbReference type="Pfam" id="PF09409"/>
    </source>
</evidence>
<name>A0A6P6S1G9_9EIME</name>
<dbReference type="PANTHER" id="PTHR46713:SF1">
    <property type="entry name" value="F13M7.16 PROTEIN"/>
    <property type="match status" value="1"/>
</dbReference>
<dbReference type="OrthoDB" id="336240at2759"/>
<organism evidence="4 5">
    <name type="scientific">Cyclospora cayetanensis</name>
    <dbReference type="NCBI Taxonomy" id="88456"/>
    <lineage>
        <taxon>Eukaryota</taxon>
        <taxon>Sar</taxon>
        <taxon>Alveolata</taxon>
        <taxon>Apicomplexa</taxon>
        <taxon>Conoidasida</taxon>
        <taxon>Coccidia</taxon>
        <taxon>Eucoccidiorida</taxon>
        <taxon>Eimeriorina</taxon>
        <taxon>Eimeriidae</taxon>
        <taxon>Cyclospora</taxon>
    </lineage>
</organism>
<dbReference type="InterPro" id="IPR018997">
    <property type="entry name" value="PUB_domain"/>
</dbReference>
<dbReference type="RefSeq" id="XP_026193165.1">
    <property type="nucleotide sequence ID" value="XM_026337380.1"/>
</dbReference>
<protein>
    <submittedName>
        <fullName evidence="5">UBX domain-containing protein 1-A</fullName>
    </submittedName>
</protein>
<dbReference type="Gene3D" id="1.10.8.10">
    <property type="entry name" value="DNA helicase RuvA subunit, C-terminal domain"/>
    <property type="match status" value="1"/>
</dbReference>
<evidence type="ECO:0000259" key="3">
    <source>
        <dbReference type="Pfam" id="PF22562"/>
    </source>
</evidence>
<dbReference type="InterPro" id="IPR009060">
    <property type="entry name" value="UBA-like_sf"/>
</dbReference>